<dbReference type="AlphaFoldDB" id="A0A6J6B4X1"/>
<dbReference type="GO" id="GO:0005829">
    <property type="term" value="C:cytosol"/>
    <property type="evidence" value="ECO:0007669"/>
    <property type="project" value="TreeGrafter"/>
</dbReference>
<protein>
    <submittedName>
        <fullName evidence="1">Unannotated protein</fullName>
    </submittedName>
</protein>
<dbReference type="Pfam" id="PF07722">
    <property type="entry name" value="Peptidase_C26"/>
    <property type="match status" value="1"/>
</dbReference>
<gene>
    <name evidence="1" type="ORF">UFOPK1410_00307</name>
</gene>
<dbReference type="PROSITE" id="PS51273">
    <property type="entry name" value="GATASE_TYPE_1"/>
    <property type="match status" value="1"/>
</dbReference>
<dbReference type="PANTHER" id="PTHR43235">
    <property type="entry name" value="GLUTAMINE AMIDOTRANSFERASE PB2B2.05-RELATED"/>
    <property type="match status" value="1"/>
</dbReference>
<name>A0A6J6B4X1_9ZZZZ</name>
<dbReference type="GO" id="GO:0006598">
    <property type="term" value="P:polyamine catabolic process"/>
    <property type="evidence" value="ECO:0007669"/>
    <property type="project" value="TreeGrafter"/>
</dbReference>
<proteinExistence type="predicted"/>
<dbReference type="EMBL" id="CAEZSH010000021">
    <property type="protein sequence ID" value="CAB4533836.1"/>
    <property type="molecule type" value="Genomic_DNA"/>
</dbReference>
<dbReference type="Gene3D" id="3.40.50.880">
    <property type="match status" value="1"/>
</dbReference>
<dbReference type="GO" id="GO:0033969">
    <property type="term" value="F:gamma-glutamyl-gamma-aminobutyrate hydrolase activity"/>
    <property type="evidence" value="ECO:0007669"/>
    <property type="project" value="TreeGrafter"/>
</dbReference>
<reference evidence="1" key="1">
    <citation type="submission" date="2020-05" db="EMBL/GenBank/DDBJ databases">
        <authorList>
            <person name="Chiriac C."/>
            <person name="Salcher M."/>
            <person name="Ghai R."/>
            <person name="Kavagutti S V."/>
        </authorList>
    </citation>
    <scope>NUCLEOTIDE SEQUENCE</scope>
</reference>
<dbReference type="InterPro" id="IPR044668">
    <property type="entry name" value="PuuD-like"/>
</dbReference>
<dbReference type="SUPFAM" id="SSF52317">
    <property type="entry name" value="Class I glutamine amidotransferase-like"/>
    <property type="match status" value="1"/>
</dbReference>
<dbReference type="PANTHER" id="PTHR43235:SF1">
    <property type="entry name" value="GLUTAMINE AMIDOTRANSFERASE PB2B2.05-RELATED"/>
    <property type="match status" value="1"/>
</dbReference>
<dbReference type="InterPro" id="IPR011697">
    <property type="entry name" value="Peptidase_C26"/>
</dbReference>
<sequence>MTALNRPRIAILGRFADGSTATRSRAVVSARALVDAVWNAGGDPITLLPTSDTDWATRLRGFSAVLMPGGGDLNPELYGQSPESDELYGIDPLQDAADLSLTQWAIANKVPFLAICRGFQLVNVAFGGTLVQHMQNDHRHVVHQLHLDADAERLGVGAAPLESSCYHHQAIDRLGEGLRVIARATEGHVEAMAIDNGAWAYAVQWHPEDNAAENVQQAGLFAKFVEQAQNAPLI</sequence>
<evidence type="ECO:0000313" key="1">
    <source>
        <dbReference type="EMBL" id="CAB4533836.1"/>
    </source>
</evidence>
<organism evidence="1">
    <name type="scientific">freshwater metagenome</name>
    <dbReference type="NCBI Taxonomy" id="449393"/>
    <lineage>
        <taxon>unclassified sequences</taxon>
        <taxon>metagenomes</taxon>
        <taxon>ecological metagenomes</taxon>
    </lineage>
</organism>
<dbReference type="CDD" id="cd01745">
    <property type="entry name" value="GATase1_2"/>
    <property type="match status" value="1"/>
</dbReference>
<accession>A0A6J6B4X1</accession>
<dbReference type="InterPro" id="IPR029062">
    <property type="entry name" value="Class_I_gatase-like"/>
</dbReference>